<protein>
    <recommendedName>
        <fullName evidence="3">Antitoxin</fullName>
    </recommendedName>
</protein>
<organism evidence="1 2">
    <name type="scientific">Alkalidesulfovibrio alkalitolerans DSM 16529</name>
    <dbReference type="NCBI Taxonomy" id="1121439"/>
    <lineage>
        <taxon>Bacteria</taxon>
        <taxon>Pseudomonadati</taxon>
        <taxon>Thermodesulfobacteriota</taxon>
        <taxon>Desulfovibrionia</taxon>
        <taxon>Desulfovibrionales</taxon>
        <taxon>Desulfovibrionaceae</taxon>
        <taxon>Alkalidesulfovibrio</taxon>
    </lineage>
</organism>
<name>S7TFR7_9BACT</name>
<comment type="caution">
    <text evidence="1">The sequence shown here is derived from an EMBL/GenBank/DDBJ whole genome shotgun (WGS) entry which is preliminary data.</text>
</comment>
<dbReference type="RefSeq" id="WP_020886032.1">
    <property type="nucleotide sequence ID" value="NZ_ATHI01000004.1"/>
</dbReference>
<reference evidence="1 2" key="1">
    <citation type="journal article" date="2013" name="Genome Announc.">
        <title>Draft genome sequences for three mercury-methylating, sulfate-reducing bacteria.</title>
        <authorList>
            <person name="Brown S.D."/>
            <person name="Hurt R.A.Jr."/>
            <person name="Gilmour C.C."/>
            <person name="Elias D.A."/>
        </authorList>
    </citation>
    <scope>NUCLEOTIDE SEQUENCE [LARGE SCALE GENOMIC DNA]</scope>
    <source>
        <strain evidence="1 2">DSM 16529</strain>
    </source>
</reference>
<dbReference type="STRING" id="1121439.dsat_2146"/>
<dbReference type="EMBL" id="ATHI01000004">
    <property type="protein sequence ID" value="EPR35445.1"/>
    <property type="molecule type" value="Genomic_DNA"/>
</dbReference>
<dbReference type="PATRIC" id="fig|1121439.3.peg.532"/>
<sequence length="90" mass="10676">MSAIDREEQELLESYEKGEWKPLDPDARARYETAAREMFRKDRRLNIRISGRDLDRIKRRALIEGIPYQTLIASVLHKYASGRLRERDDA</sequence>
<evidence type="ECO:0000313" key="2">
    <source>
        <dbReference type="Proteomes" id="UP000014975"/>
    </source>
</evidence>
<evidence type="ECO:0000313" key="1">
    <source>
        <dbReference type="EMBL" id="EPR35445.1"/>
    </source>
</evidence>
<evidence type="ECO:0008006" key="3">
    <source>
        <dbReference type="Google" id="ProtNLM"/>
    </source>
</evidence>
<dbReference type="Proteomes" id="UP000014975">
    <property type="component" value="Unassembled WGS sequence"/>
</dbReference>
<gene>
    <name evidence="1" type="ORF">dsat_2146</name>
</gene>
<dbReference type="OrthoDB" id="595481at2"/>
<keyword evidence="2" id="KW-1185">Reference proteome</keyword>
<dbReference type="AlphaFoldDB" id="S7TFR7"/>
<accession>S7TFR7</accession>
<dbReference type="eggNOG" id="COG5304">
    <property type="taxonomic scope" value="Bacteria"/>
</dbReference>
<proteinExistence type="predicted"/>